<dbReference type="Pfam" id="PF00482">
    <property type="entry name" value="T2SSF"/>
    <property type="match status" value="1"/>
</dbReference>
<protein>
    <submittedName>
        <fullName evidence="9">Type II secretion system F family protein</fullName>
    </submittedName>
</protein>
<evidence type="ECO:0000313" key="9">
    <source>
        <dbReference type="EMBL" id="MCQ4084393.1"/>
    </source>
</evidence>
<accession>A0ABT1Q386</accession>
<dbReference type="RefSeq" id="WP_255923457.1">
    <property type="nucleotide sequence ID" value="NZ_JANFNG010000034.1"/>
</dbReference>
<evidence type="ECO:0000256" key="4">
    <source>
        <dbReference type="ARBA" id="ARBA00022989"/>
    </source>
</evidence>
<dbReference type="PANTHER" id="PTHR35007">
    <property type="entry name" value="INTEGRAL MEMBRANE PROTEIN-RELATED"/>
    <property type="match status" value="1"/>
</dbReference>
<evidence type="ECO:0000259" key="8">
    <source>
        <dbReference type="Pfam" id="PF00482"/>
    </source>
</evidence>
<dbReference type="Proteomes" id="UP001057702">
    <property type="component" value="Unassembled WGS sequence"/>
</dbReference>
<keyword evidence="2" id="KW-1003">Cell membrane</keyword>
<keyword evidence="4 7" id="KW-1133">Transmembrane helix</keyword>
<feature type="compositionally biased region" description="Polar residues" evidence="6">
    <location>
        <begin position="42"/>
        <end position="54"/>
    </location>
</feature>
<gene>
    <name evidence="9" type="ORF">NGB36_28380</name>
</gene>
<evidence type="ECO:0000256" key="7">
    <source>
        <dbReference type="SAM" id="Phobius"/>
    </source>
</evidence>
<feature type="transmembrane region" description="Helical" evidence="7">
    <location>
        <begin position="163"/>
        <end position="184"/>
    </location>
</feature>
<sequence>MIGIVLGALFGAGVLAAVLGLRPPRPSLATTLAALQRPSPRHTASPTDGLEQQSAGGWAARWGRVGVPLLRAAGLPTAALRADLELVGMSVERYLAEKAAATAVGLIAPPVVIALVGAVLHAGVGWWLPVWSALFSAVVMFRAPDLGVRSQAAARRSELRHALAVFLDLVVIALAGGAGVQQALTDAAGAGHGWAAARIRRAVATASLARTGVWDELAALGQATGVSEFSELAATVGLAGAEGAKVRQSLATKAAAMRARRLAEADGAAQAATERMSLPVVLMFAAFLVFIGYPAMMRVLVST</sequence>
<dbReference type="EMBL" id="JANFNG010000034">
    <property type="protein sequence ID" value="MCQ4084393.1"/>
    <property type="molecule type" value="Genomic_DNA"/>
</dbReference>
<keyword evidence="3 7" id="KW-0812">Transmembrane</keyword>
<dbReference type="PANTHER" id="PTHR35007:SF1">
    <property type="entry name" value="PILUS ASSEMBLY PROTEIN"/>
    <property type="match status" value="1"/>
</dbReference>
<feature type="region of interest" description="Disordered" evidence="6">
    <location>
        <begin position="35"/>
        <end position="54"/>
    </location>
</feature>
<evidence type="ECO:0000256" key="1">
    <source>
        <dbReference type="ARBA" id="ARBA00004651"/>
    </source>
</evidence>
<comment type="caution">
    <text evidence="9">The sequence shown here is derived from an EMBL/GenBank/DDBJ whole genome shotgun (WGS) entry which is preliminary data.</text>
</comment>
<comment type="subcellular location">
    <subcellularLocation>
        <location evidence="1">Cell membrane</location>
        <topology evidence="1">Multi-pass membrane protein</topology>
    </subcellularLocation>
</comment>
<name>A0ABT1Q386_9ACTN</name>
<keyword evidence="10" id="KW-1185">Reference proteome</keyword>
<evidence type="ECO:0000313" key="10">
    <source>
        <dbReference type="Proteomes" id="UP001057702"/>
    </source>
</evidence>
<feature type="transmembrane region" description="Helical" evidence="7">
    <location>
        <begin position="280"/>
        <end position="301"/>
    </location>
</feature>
<evidence type="ECO:0000256" key="6">
    <source>
        <dbReference type="SAM" id="MobiDB-lite"/>
    </source>
</evidence>
<reference evidence="9" key="1">
    <citation type="submission" date="2022-06" db="EMBL/GenBank/DDBJ databases">
        <title>Draft genome sequence of Streptomyces sp. RB6PN25 isolated from peat swamp forest in Thailand.</title>
        <authorList>
            <person name="Duangmal K."/>
            <person name="Klaysubun C."/>
        </authorList>
    </citation>
    <scope>NUCLEOTIDE SEQUENCE</scope>
    <source>
        <strain evidence="9">RB6PN25</strain>
    </source>
</reference>
<keyword evidence="5 7" id="KW-0472">Membrane</keyword>
<feature type="transmembrane region" description="Helical" evidence="7">
    <location>
        <begin position="99"/>
        <end position="120"/>
    </location>
</feature>
<evidence type="ECO:0000256" key="2">
    <source>
        <dbReference type="ARBA" id="ARBA00022475"/>
    </source>
</evidence>
<feature type="transmembrane region" description="Helical" evidence="7">
    <location>
        <begin position="126"/>
        <end position="143"/>
    </location>
</feature>
<dbReference type="InterPro" id="IPR018076">
    <property type="entry name" value="T2SS_GspF_dom"/>
</dbReference>
<proteinExistence type="predicted"/>
<evidence type="ECO:0000256" key="5">
    <source>
        <dbReference type="ARBA" id="ARBA00023136"/>
    </source>
</evidence>
<evidence type="ECO:0000256" key="3">
    <source>
        <dbReference type="ARBA" id="ARBA00022692"/>
    </source>
</evidence>
<organism evidence="9 10">
    <name type="scientific">Streptomyces humicola</name>
    <dbReference type="NCBI Taxonomy" id="2953240"/>
    <lineage>
        <taxon>Bacteria</taxon>
        <taxon>Bacillati</taxon>
        <taxon>Actinomycetota</taxon>
        <taxon>Actinomycetes</taxon>
        <taxon>Kitasatosporales</taxon>
        <taxon>Streptomycetaceae</taxon>
        <taxon>Streptomyces</taxon>
    </lineage>
</organism>
<feature type="domain" description="Type II secretion system protein GspF" evidence="8">
    <location>
        <begin position="166"/>
        <end position="294"/>
    </location>
</feature>